<evidence type="ECO:0000256" key="3">
    <source>
        <dbReference type="ARBA" id="ARBA00022490"/>
    </source>
</evidence>
<dbReference type="InterPro" id="IPR013783">
    <property type="entry name" value="Ig-like_fold"/>
</dbReference>
<protein>
    <submittedName>
        <fullName evidence="8">Cilia and flagella associated protein 47</fullName>
    </submittedName>
</protein>
<dbReference type="SUPFAM" id="SSF47576">
    <property type="entry name" value="Calponin-homology domain, CH-domain"/>
    <property type="match status" value="1"/>
</dbReference>
<evidence type="ECO:0000256" key="1">
    <source>
        <dbReference type="ARBA" id="ARBA00004138"/>
    </source>
</evidence>
<dbReference type="InterPro" id="IPR056343">
    <property type="entry name" value="CFAP47_dom"/>
</dbReference>
<reference evidence="8" key="3">
    <citation type="submission" date="2025-09" db="UniProtKB">
        <authorList>
            <consortium name="Ensembl"/>
        </authorList>
    </citation>
    <scope>IDENTIFICATION</scope>
</reference>
<dbReference type="CTD" id="286464"/>
<evidence type="ECO:0000256" key="4">
    <source>
        <dbReference type="ARBA" id="ARBA00023069"/>
    </source>
</evidence>
<evidence type="ECO:0000313" key="8">
    <source>
        <dbReference type="Ensembl" id="ENSSHAP00000028214.1"/>
    </source>
</evidence>
<dbReference type="Gene3D" id="1.10.418.10">
    <property type="entry name" value="Calponin-like domain"/>
    <property type="match status" value="1"/>
</dbReference>
<dbReference type="InterPro" id="IPR036872">
    <property type="entry name" value="CH_dom_sf"/>
</dbReference>
<dbReference type="GO" id="GO:0005929">
    <property type="term" value="C:cilium"/>
    <property type="evidence" value="ECO:0007669"/>
    <property type="project" value="UniProtKB-SubCell"/>
</dbReference>
<proteinExistence type="predicted"/>
<organism evidence="8 9">
    <name type="scientific">Sarcophilus harrisii</name>
    <name type="common">Tasmanian devil</name>
    <name type="synonym">Sarcophilus laniarius</name>
    <dbReference type="NCBI Taxonomy" id="9305"/>
    <lineage>
        <taxon>Eukaryota</taxon>
        <taxon>Metazoa</taxon>
        <taxon>Chordata</taxon>
        <taxon>Craniata</taxon>
        <taxon>Vertebrata</taxon>
        <taxon>Euteleostomi</taxon>
        <taxon>Mammalia</taxon>
        <taxon>Metatheria</taxon>
        <taxon>Dasyuromorphia</taxon>
        <taxon>Dasyuridae</taxon>
        <taxon>Sarcophilus</taxon>
    </lineage>
</organism>
<dbReference type="OrthoDB" id="10060824at2759"/>
<keyword evidence="5" id="KW-0966">Cell projection</keyword>
<dbReference type="Proteomes" id="UP000007648">
    <property type="component" value="Unassembled WGS sequence"/>
</dbReference>
<reference evidence="8 9" key="1">
    <citation type="journal article" date="2011" name="Proc. Natl. Acad. Sci. U.S.A.">
        <title>Genetic diversity and population structure of the endangered marsupial Sarcophilus harrisii (Tasmanian devil).</title>
        <authorList>
            <person name="Miller W."/>
            <person name="Hayes V.M."/>
            <person name="Ratan A."/>
            <person name="Petersen D.C."/>
            <person name="Wittekindt N.E."/>
            <person name="Miller J."/>
            <person name="Walenz B."/>
            <person name="Knight J."/>
            <person name="Qi J."/>
            <person name="Zhao F."/>
            <person name="Wang Q."/>
            <person name="Bedoya-Reina O.C."/>
            <person name="Katiyar N."/>
            <person name="Tomsho L.P."/>
            <person name="Kasson L.M."/>
            <person name="Hardie R.A."/>
            <person name="Woodbridge P."/>
            <person name="Tindall E.A."/>
            <person name="Bertelsen M.F."/>
            <person name="Dixon D."/>
            <person name="Pyecroft S."/>
            <person name="Helgen K.M."/>
            <person name="Lesk A.M."/>
            <person name="Pringle T.H."/>
            <person name="Patterson N."/>
            <person name="Zhang Y."/>
            <person name="Kreiss A."/>
            <person name="Woods G.M."/>
            <person name="Jones M.E."/>
            <person name="Schuster S.C."/>
        </authorList>
    </citation>
    <scope>NUCLEOTIDE SEQUENCE [LARGE SCALE GENOMIC DNA]</scope>
</reference>
<dbReference type="InterPro" id="IPR001715">
    <property type="entry name" value="CH_dom"/>
</dbReference>
<dbReference type="PANTHER" id="PTHR45912">
    <property type="entry name" value="CILIA- AND FLAGELLA-ASSOCIATED PROTEIN 47"/>
    <property type="match status" value="1"/>
</dbReference>
<dbReference type="RefSeq" id="XP_031815299.1">
    <property type="nucleotide sequence ID" value="XM_031959439.1"/>
</dbReference>
<dbReference type="KEGG" id="shr:100919140"/>
<dbReference type="Pfam" id="PF22544">
    <property type="entry name" value="HYDIN_VesB_CFA65-like_Ig"/>
    <property type="match status" value="1"/>
</dbReference>
<name>A0A7N4NU40_SARHA</name>
<reference evidence="8" key="2">
    <citation type="submission" date="2025-08" db="UniProtKB">
        <authorList>
            <consortium name="Ensembl"/>
        </authorList>
    </citation>
    <scope>IDENTIFICATION</scope>
</reference>
<dbReference type="PANTHER" id="PTHR45912:SF3">
    <property type="entry name" value="CILIA- AND FLAGELLA-ASSOCIATED PROTEIN 47"/>
    <property type="match status" value="1"/>
</dbReference>
<dbReference type="FunCoup" id="A0A7N4NU40">
    <property type="interactions" value="64"/>
</dbReference>
<comment type="subcellular location">
    <subcellularLocation>
        <location evidence="1">Cell projection</location>
        <location evidence="1">Cilium</location>
    </subcellularLocation>
    <subcellularLocation>
        <location evidence="2">Cytoplasm</location>
    </subcellularLocation>
</comment>
<keyword evidence="9" id="KW-1185">Reference proteome</keyword>
<feature type="compositionally biased region" description="Low complexity" evidence="6">
    <location>
        <begin position="1431"/>
        <end position="1440"/>
    </location>
</feature>
<dbReference type="GO" id="GO:0005737">
    <property type="term" value="C:cytoplasm"/>
    <property type="evidence" value="ECO:0007669"/>
    <property type="project" value="UniProtKB-SubCell"/>
</dbReference>
<evidence type="ECO:0000259" key="7">
    <source>
        <dbReference type="PROSITE" id="PS50021"/>
    </source>
</evidence>
<dbReference type="InterPro" id="IPR053879">
    <property type="entry name" value="HYDIN_VesB_CFA65-like_Ig"/>
</dbReference>
<feature type="compositionally biased region" description="Polar residues" evidence="6">
    <location>
        <begin position="1418"/>
        <end position="1429"/>
    </location>
</feature>
<keyword evidence="3" id="KW-0963">Cytoplasm</keyword>
<sequence>MEKTALSLRFCPSQVLFANVQVGTTYSTEIKVQNVGRSNKKIRFLGPQDPQFKLNMNTDKIAIASGLHVTATVTYQPVKAEDSFDKIYVLVGKKQIEIPLIGLIPSCNLEIESNVNFGTLIANSKEICKSINIINHGTIPGSFDIDYQGKLPITIKPNSGIVEPKSTKNIKIYICIDEPGTVNEFAKVSLQGGKETILTIEASVVEQIIELLDISGEKSLKCIQFGTVFFGTSKIEHAILYNNSPEHMSWVAVMEHETVGEELGTNLEQRIDGTLHDLLYISKIRNIDVTTFIACIPNEGILLPYEKAVITFCFSPELYDNGKKYADLSHRQDYALFLRFEAIQSKDSFLKVKEEKITESQHKVELAITGSGLPVLLSFDPGKVLKFEPCFMGQRSEILCSIQNHSKILPIEFSFHKAAHFKITPERGKIPEESNQNVLFSFVPHQLGIFKVKQLMDILGFVAEDDLLSVKVKPFYQVELNFTSICKPTTKKIEMKIIPGLTPLITNVTGQYVVDETGEYKNFAPVAMLKSNLTSIHDQGVSEHLKKDALIAFPNDRSASLRSGDPREEFRTIFTKVPRYNYVDPEYAYTEEEQMQIQENKDYYYNFTLKLAKQRMQKKSERAFKLADNKIDIGMKPGGKLKSPRLSIAQLFEEMNQPVKLPLKENSLLTTQNLTAKEAESTALTVVCHTPSTPQAKEDCNLILSPKQLHQVVIGPSVLDFGEICVNHICTKQVHIVNNLLLHVLVRLEIDHKELKNTYPLSFVIPPSSNTNILIAFEKTTLGTFCKSFSFTINNIPSGNILVKAVVMPVALELSTKELVVKPTQGFLIKTAYRGTIRLYNRRNCEAKFKWLPLIQNNGIAFSIRPAKGIVKGYSALDCEVTWQPSYSSPDRGQFDLQVYNGNTVRLDCTVKLGPAKVMLLAHHVLFENCPQGLTTSKKTVLQNIGHYHAYFRICDQELLPFIKVTPSHGIIPVGGLTSLNIACTPYFSERFDTKAKVMIRQGKELELRIGGSIDIADVIINLSLLNFHGVYVGSTKVITFLLNNKSTTRARVEFDLSNYQEFTLDFKNQEVFKDPMFPHSYAVELEENSSMECGLAFSPKEVAAYDFSLPISVNFTEATTLSYICSTSYSFDTQLSASLIPLTAPLIPPCNVKAIALQPPLQLSKTEFYFEVPLNNKPLDSSDENQNKQVLTLTSISKHEVTWILDIGHSGKRVKDGTFSFSELSGSLVPGETASIFINFCSMCSGTYTAEVPLHLKNDPVCYRMLTLTGTVRSPKLTFDPPFVFLTPVPLGVKTGLDINIIPQNYFRKSEVYARVPTIKLYDGDMIDVLSVDFPNGKVIENSPDGTNTRLIFHISFKSMKPVSFSADVLFLDDENNWFAVQVTAVAENCLLTVYPYLAYHSDDQKVILKEEEEGHSPSNKGMLNPTSLPRIPSPIRSPKTCTDSELHPEDSLFSIDMVCKKLPLKGGEKPETEEKEYAGVKQGQHFYPDEDKKEYAFFEKVVTAVEMWFSLFGWSHGPNPISIPDSIRRDVSKGTLSLSPATNKPNNSNGDFDRYNKTIYDMLFYLSGQMLPGVSTTQTLPIDDTERVIHLHWLHSTLLTFLKTQGACLPYILPEFLLEPEDYKKWIKIKAVTEDEFDNTPKPVKYNLIIEDSKFETLSKRVWTDVLLQTYKVLILSRIVPLSSSSIPVINIQNSAKNNPDFSYSNIYSKPERTVLSWMNTNYENTRHKIWKTCDKGLPPLEKWIVNFDKDLLDGLVLAAQLAAYCPFLIPTHFVDMYTCPQGPEQHFHNCLIVVNALREVDLNIDIQATDICDPNPVLMLMFCVYLYENLPPYLPMKIVKFPCSLHASVVRQILLKNPSHEQLLYNAKIIGWDAVDFSLQEEYRHHIITIASRDKVYINVLFTSRFLHPAEAILMLISKTKNGSKGTTITFALKAEVTNFKAMEIITCKTPCYEWKKIFVKVKNPFQTDGEFSVNLVESSTFVYQTARLNALKKAEKDEHARCVSDSICTENDQGNLLNTSIRCTFMKEFFCQVQSIYLEAKESSSLNLHFLPFDLSKRYCVIIFNNHKIGEFVYIVEGTSIVPLPSRFLPINNPSILNYNHSTDEDLGKDDPILHLKCDLDNILELELKVPLVNEARSKALDFSAHQQMSSLEYERRQITGTLHSSSVRAAIALLGLTRLETDMLFHTTKLKSMIYTTELSLPEHFDIPEIIYIPSIPESRLKTVNMEDNETLQQTDHALLPLRFVPITPGRYPCFILLKSSQDIRLFSIECVVNSDSPEARFQLETPAFEPLTQDIPINNQTKSEWKCIVTIEGDWFYGPPVLHVKSGETALYPLTFKPILECEVTGTLKLRNETDGIELVFELKGIGKKPLPLDHAVIDCRVGKMTKRPIIVPNYTKDMLTYRVTSDLSMVWGNPRITIEPDNMISYVLHICPWKRGTFKGAVSFVAEDTKPTDPAELNKEQSFQKWLLEAAESLDNKGSVSHVKVWFFLEINSFPAPPVDTVEVTCATLDTIGIEISLTNPKDRELHLDVILTDASLSGQSTLVLEPNENITYTVKYSPMIVGCTDQSVVFQPQIGIEFWYLLKLTAQRPRPTTMPETRCDLGKKVPQIIPLVNSTSETLELTITNSNPTNFLLESNKKTTLTVAPHSTVEVPVQFYPSALGRGKQQASIIFHCTQLEEWIFHLSGIGLIPLPLAPVTICTCIGRHLSVIIPFRNPTTEHVLVTILLRDEFSNPKLVISTMDSTGAKNTGFSFTLKQTQGIPLLPKGKLDIPVLFVPHIMKLYEAMVIVEMMRANGEYWPHDSPDELGPGLKSTIRTQNGDICSIRWKYPLQGIPEAPPPKTHQPSISCRASNRVEETVQVLLSGVVFETPEERKLEVIPKKTLLEHNQKQNPTNYNFPEIHEFQYEIQFESDLMKSNLESCVALYLISKEKNVGNGDIALVFNIIFAPKKPIRSVITLVIQCSTDGIWKFPITLIATEPEVDDVINIEGIGLFKETSVAFRLTSQTRYPESFTAYFLPGSDEEFFVKPQMGELLPLHTAGTLINVGFTPKMYSRKHQATLVIQTENIYWMYQVNGLPPNTVPPTNVPARIDCINKNLRTIPVHQRNFLHENAKLITTGVSSTIKGAPLVSRKK</sequence>
<accession>A0A7N4NU40</accession>
<dbReference type="Gene3D" id="2.60.40.10">
    <property type="entry name" value="Immunoglobulins"/>
    <property type="match status" value="10"/>
</dbReference>
<keyword evidence="4" id="KW-0969">Cilium</keyword>
<evidence type="ECO:0000256" key="6">
    <source>
        <dbReference type="SAM" id="MobiDB-lite"/>
    </source>
</evidence>
<dbReference type="PROSITE" id="PS50021">
    <property type="entry name" value="CH"/>
    <property type="match status" value="1"/>
</dbReference>
<evidence type="ECO:0000256" key="2">
    <source>
        <dbReference type="ARBA" id="ARBA00004496"/>
    </source>
</evidence>
<dbReference type="InParanoid" id="A0A7N4NU40"/>
<dbReference type="GO" id="GO:0007288">
    <property type="term" value="P:sperm axoneme assembly"/>
    <property type="evidence" value="ECO:0007669"/>
    <property type="project" value="TreeGrafter"/>
</dbReference>
<feature type="domain" description="Calponin-homology (CH)" evidence="7">
    <location>
        <begin position="1711"/>
        <end position="1834"/>
    </location>
</feature>
<dbReference type="Ensembl" id="ENSSHAT00000038711.1">
    <property type="protein sequence ID" value="ENSSHAP00000028214.1"/>
    <property type="gene ID" value="ENSSHAG00000012460.2"/>
</dbReference>
<dbReference type="Pfam" id="PF26579">
    <property type="entry name" value="Ig_CFAP47"/>
    <property type="match status" value="1"/>
</dbReference>
<dbReference type="Pfam" id="PF24529">
    <property type="entry name" value="CFAP47"/>
    <property type="match status" value="1"/>
</dbReference>
<dbReference type="GeneTree" id="ENSGT00940000159699"/>
<feature type="region of interest" description="Disordered" evidence="6">
    <location>
        <begin position="1414"/>
        <end position="1448"/>
    </location>
</feature>
<dbReference type="GeneID" id="100919140"/>
<dbReference type="InterPro" id="IPR058952">
    <property type="entry name" value="Ig_CFAP47"/>
</dbReference>
<evidence type="ECO:0000313" key="9">
    <source>
        <dbReference type="Proteomes" id="UP000007648"/>
    </source>
</evidence>
<gene>
    <name evidence="8" type="primary">CFAP47</name>
</gene>
<evidence type="ECO:0000256" key="5">
    <source>
        <dbReference type="ARBA" id="ARBA00023273"/>
    </source>
</evidence>